<name>A0A1S1NAS0_9MYCO</name>
<dbReference type="EMBL" id="MLQM01000119">
    <property type="protein sequence ID" value="OHU99781.1"/>
    <property type="molecule type" value="Genomic_DNA"/>
</dbReference>
<evidence type="ECO:0000313" key="3">
    <source>
        <dbReference type="EMBL" id="OHU99781.1"/>
    </source>
</evidence>
<dbReference type="PANTHER" id="PTHR43669">
    <property type="entry name" value="5-KETO-D-GLUCONATE 5-REDUCTASE"/>
    <property type="match status" value="1"/>
</dbReference>
<dbReference type="GO" id="GO:0016491">
    <property type="term" value="F:oxidoreductase activity"/>
    <property type="evidence" value="ECO:0007669"/>
    <property type="project" value="UniProtKB-KW"/>
</dbReference>
<keyword evidence="2" id="KW-0560">Oxidoreductase</keyword>
<keyword evidence="4" id="KW-1185">Reference proteome</keyword>
<sequence length="258" mass="27191">MTPSSDQAVPARVALVTGAARGIGAEVAGQLADADTHVVVNYREKAKRANAVVDRIRAAGGRASAVGADLTDEAACTAMVQGIAEEFGRLDLLVLNASGGLELGADAGYPMRINRDAQVRLTVLALPLMPPGARIVYVTSHQAHFCARVPVLEEYLPVATSKRAGEDALRAMQPRFDKRGVGFTVVCGDMIEGTILVRLLERRKPDAVADRRVHGELPTVEEFARAVVTAATGPAPAEDTVYVGGQDYLAGMAAWPPP</sequence>
<comment type="caution">
    <text evidence="3">The sequence shown here is derived from an EMBL/GenBank/DDBJ whole genome shotgun (WGS) entry which is preliminary data.</text>
</comment>
<evidence type="ECO:0000256" key="1">
    <source>
        <dbReference type="ARBA" id="ARBA00006484"/>
    </source>
</evidence>
<gene>
    <name evidence="3" type="ORF">BKN37_18815</name>
</gene>
<dbReference type="AlphaFoldDB" id="A0A1S1NAS0"/>
<dbReference type="Proteomes" id="UP000179734">
    <property type="component" value="Unassembled WGS sequence"/>
</dbReference>
<protein>
    <submittedName>
        <fullName evidence="3">Short chain dehydrogenase</fullName>
    </submittedName>
</protein>
<dbReference type="Gene3D" id="3.40.50.720">
    <property type="entry name" value="NAD(P)-binding Rossmann-like Domain"/>
    <property type="match status" value="1"/>
</dbReference>
<accession>A0A1S1NAS0</accession>
<dbReference type="InterPro" id="IPR002347">
    <property type="entry name" value="SDR_fam"/>
</dbReference>
<reference evidence="3 4" key="1">
    <citation type="submission" date="2016-10" db="EMBL/GenBank/DDBJ databases">
        <title>Genome sequence of Mycobacterium talmonii.</title>
        <authorList>
            <person name="Greninger A.L."/>
            <person name="Elliott B."/>
            <person name="Vasireddy S."/>
            <person name="Vasireddy R."/>
        </authorList>
    </citation>
    <scope>NUCLEOTIDE SEQUENCE [LARGE SCALE GENOMIC DNA]</scope>
    <source>
        <strain evidence="4">NE-TNMC-100812</strain>
    </source>
</reference>
<evidence type="ECO:0000313" key="4">
    <source>
        <dbReference type="Proteomes" id="UP000179734"/>
    </source>
</evidence>
<dbReference type="Pfam" id="PF00106">
    <property type="entry name" value="adh_short"/>
    <property type="match status" value="1"/>
</dbReference>
<dbReference type="SUPFAM" id="SSF51735">
    <property type="entry name" value="NAD(P)-binding Rossmann-fold domains"/>
    <property type="match status" value="1"/>
</dbReference>
<dbReference type="PANTHER" id="PTHR43669:SF3">
    <property type="entry name" value="ALCOHOL DEHYDROGENASE, PUTATIVE (AFU_ORTHOLOGUE AFUA_3G03445)-RELATED"/>
    <property type="match status" value="1"/>
</dbReference>
<dbReference type="InterPro" id="IPR036291">
    <property type="entry name" value="NAD(P)-bd_dom_sf"/>
</dbReference>
<proteinExistence type="inferred from homology"/>
<organism evidence="3 4">
    <name type="scientific">Mycobacterium talmoniae</name>
    <dbReference type="NCBI Taxonomy" id="1858794"/>
    <lineage>
        <taxon>Bacteria</taxon>
        <taxon>Bacillati</taxon>
        <taxon>Actinomycetota</taxon>
        <taxon>Actinomycetes</taxon>
        <taxon>Mycobacteriales</taxon>
        <taxon>Mycobacteriaceae</taxon>
        <taxon>Mycobacterium</taxon>
    </lineage>
</organism>
<evidence type="ECO:0000256" key="2">
    <source>
        <dbReference type="ARBA" id="ARBA00023002"/>
    </source>
</evidence>
<dbReference type="PRINTS" id="PR00081">
    <property type="entry name" value="GDHRDH"/>
</dbReference>
<dbReference type="RefSeq" id="WP_071028489.1">
    <property type="nucleotide sequence ID" value="NZ_MLQM01000119.1"/>
</dbReference>
<dbReference type="NCBIfam" id="NF005868">
    <property type="entry name" value="PRK07806.1"/>
    <property type="match status" value="1"/>
</dbReference>
<comment type="similarity">
    <text evidence="1">Belongs to the short-chain dehydrogenases/reductases (SDR) family.</text>
</comment>